<dbReference type="AlphaFoldDB" id="A0A380H7B5"/>
<evidence type="ECO:0000313" key="2">
    <source>
        <dbReference type="EMBL" id="SUM72259.1"/>
    </source>
</evidence>
<evidence type="ECO:0000313" key="3">
    <source>
        <dbReference type="Proteomes" id="UP000255425"/>
    </source>
</evidence>
<keyword evidence="1" id="KW-0472">Membrane</keyword>
<proteinExistence type="predicted"/>
<gene>
    <name evidence="2" type="ORF">NCTC11807_01814</name>
</gene>
<organism evidence="2 3">
    <name type="scientific">Staphylococcus saccharolyticus</name>
    <dbReference type="NCBI Taxonomy" id="33028"/>
    <lineage>
        <taxon>Bacteria</taxon>
        <taxon>Bacillati</taxon>
        <taxon>Bacillota</taxon>
        <taxon>Bacilli</taxon>
        <taxon>Bacillales</taxon>
        <taxon>Staphylococcaceae</taxon>
        <taxon>Staphylococcus</taxon>
    </lineage>
</organism>
<sequence length="141" mass="16360">MSPNGTFNVKLLNLNGENYETLKQANHRANFNMRYKDIKNGIKVNLDNHSKGLATINIPYRNGMRAYIDDRQVTIKKGNYMMTGVPVNKNDKTIIIKYQPPYLKTMITISLFSIVISIAFIKLMNLRKRKMRIRHDKKTLG</sequence>
<keyword evidence="1" id="KW-1133">Transmembrane helix</keyword>
<dbReference type="EMBL" id="UHDZ01000001">
    <property type="protein sequence ID" value="SUM72259.1"/>
    <property type="molecule type" value="Genomic_DNA"/>
</dbReference>
<feature type="transmembrane region" description="Helical" evidence="1">
    <location>
        <begin position="102"/>
        <end position="124"/>
    </location>
</feature>
<dbReference type="Pfam" id="PF09586">
    <property type="entry name" value="YfhO"/>
    <property type="match status" value="1"/>
</dbReference>
<protein>
    <submittedName>
        <fullName evidence="2">Membrane protein</fullName>
    </submittedName>
</protein>
<dbReference type="PANTHER" id="PTHR38454">
    <property type="entry name" value="INTEGRAL MEMBRANE PROTEIN-RELATED"/>
    <property type="match status" value="1"/>
</dbReference>
<keyword evidence="1" id="KW-0812">Transmembrane</keyword>
<evidence type="ECO:0000256" key="1">
    <source>
        <dbReference type="SAM" id="Phobius"/>
    </source>
</evidence>
<dbReference type="InterPro" id="IPR018580">
    <property type="entry name" value="Uncharacterised_YfhO"/>
</dbReference>
<name>A0A380H7B5_9STAP</name>
<dbReference type="PANTHER" id="PTHR38454:SF1">
    <property type="entry name" value="INTEGRAL MEMBRANE PROTEIN"/>
    <property type="match status" value="1"/>
</dbReference>
<dbReference type="Proteomes" id="UP000255425">
    <property type="component" value="Unassembled WGS sequence"/>
</dbReference>
<reference evidence="2 3" key="1">
    <citation type="submission" date="2018-06" db="EMBL/GenBank/DDBJ databases">
        <authorList>
            <consortium name="Pathogen Informatics"/>
            <person name="Doyle S."/>
        </authorList>
    </citation>
    <scope>NUCLEOTIDE SEQUENCE [LARGE SCALE GENOMIC DNA]</scope>
    <source>
        <strain evidence="2 3">NCTC11807</strain>
    </source>
</reference>
<keyword evidence="3" id="KW-1185">Reference proteome</keyword>
<accession>A0A380H7B5</accession>